<feature type="compositionally biased region" description="Basic and acidic residues" evidence="7">
    <location>
        <begin position="114"/>
        <end position="127"/>
    </location>
</feature>
<keyword evidence="5" id="KW-0443">Lipid metabolism</keyword>
<evidence type="ECO:0000256" key="6">
    <source>
        <dbReference type="ARBA" id="ARBA00023180"/>
    </source>
</evidence>
<evidence type="ECO:0000256" key="7">
    <source>
        <dbReference type="SAM" id="MobiDB-lite"/>
    </source>
</evidence>
<feature type="compositionally biased region" description="Basic residues" evidence="7">
    <location>
        <begin position="1"/>
        <end position="10"/>
    </location>
</feature>
<dbReference type="Gene3D" id="1.20.5.170">
    <property type="match status" value="1"/>
</dbReference>
<proteinExistence type="inferred from homology"/>
<dbReference type="InterPro" id="IPR000073">
    <property type="entry name" value="AB_hydrolase_1"/>
</dbReference>
<keyword evidence="6" id="KW-0325">Glycoprotein</keyword>
<evidence type="ECO:0000259" key="8">
    <source>
        <dbReference type="PROSITE" id="PS50217"/>
    </source>
</evidence>
<dbReference type="PANTHER" id="PTHR11005">
    <property type="entry name" value="LYSOSOMAL ACID LIPASE-RELATED"/>
    <property type="match status" value="1"/>
</dbReference>
<comment type="similarity">
    <text evidence="1">Belongs to the AB hydrolase superfamily. Lipase family.</text>
</comment>
<keyword evidence="3" id="KW-0378">Hydrolase</keyword>
<dbReference type="GO" id="GO:0016042">
    <property type="term" value="P:lipid catabolic process"/>
    <property type="evidence" value="ECO:0007669"/>
    <property type="project" value="UniProtKB-KW"/>
</dbReference>
<dbReference type="GO" id="GO:0003700">
    <property type="term" value="F:DNA-binding transcription factor activity"/>
    <property type="evidence" value="ECO:0007669"/>
    <property type="project" value="InterPro"/>
</dbReference>
<organism evidence="9 10">
    <name type="scientific">Anaeramoeba flamelloides</name>
    <dbReference type="NCBI Taxonomy" id="1746091"/>
    <lineage>
        <taxon>Eukaryota</taxon>
        <taxon>Metamonada</taxon>
        <taxon>Anaeramoebidae</taxon>
        <taxon>Anaeramoeba</taxon>
    </lineage>
</organism>
<evidence type="ECO:0000256" key="5">
    <source>
        <dbReference type="ARBA" id="ARBA00023098"/>
    </source>
</evidence>
<evidence type="ECO:0000256" key="3">
    <source>
        <dbReference type="ARBA" id="ARBA00022801"/>
    </source>
</evidence>
<evidence type="ECO:0000256" key="1">
    <source>
        <dbReference type="ARBA" id="ARBA00010701"/>
    </source>
</evidence>
<reference evidence="9" key="1">
    <citation type="submission" date="2022-08" db="EMBL/GenBank/DDBJ databases">
        <title>Novel sulphate-reducing endosymbionts in the free-living metamonad Anaeramoeba.</title>
        <authorList>
            <person name="Jerlstrom-Hultqvist J."/>
            <person name="Cepicka I."/>
            <person name="Gallot-Lavallee L."/>
            <person name="Salas-Leiva D."/>
            <person name="Curtis B.A."/>
            <person name="Zahonova K."/>
            <person name="Pipaliya S."/>
            <person name="Dacks J."/>
            <person name="Roger A.J."/>
        </authorList>
    </citation>
    <scope>NUCLEOTIDE SEQUENCE</scope>
    <source>
        <strain evidence="9">Busselton2</strain>
    </source>
</reference>
<dbReference type="InterPro" id="IPR046347">
    <property type="entry name" value="bZIP_sf"/>
</dbReference>
<name>A0AAV7Z3C5_9EUKA</name>
<dbReference type="Pfam" id="PF00561">
    <property type="entry name" value="Abhydrolase_1"/>
    <property type="match status" value="1"/>
</dbReference>
<sequence>MTKERKRRYNPKTNTNNKIRRRVVRSNNSTKTKPNPQTNETEQPVNQQQKKKLLRKERNRINARRFRERKKVYVETLEQETKTLKTENFSLTDKLNKVQQENLLLRKQIEQLKRDMENENGTEEQKKTSSTIAKTEPVKENNQVKEQKEEEVSNDNDDFISDLSSPVDDELYDPFPSSFQKDEAFDFPFDEDQQNSNQQNQFSDWANELESSSVSKSEINDPDLFGYPCELLNTQTKDGWTIGIQHMSNPGGKPVLLWHGFVQNAATWTSNFPGEDLVYSLYDQGFDVYLGNSRCTKYSKKSSLYDPNKDPKDYWNQYDFDNMPYDLEATFDFILDKTGFEKLGYVGHSQGTTMMFCLLTTNPEYAKKINLFVALAPPVYVSHSNSPIILLTDEFWNKFHFKDLFEMFGVWSISAGNKYLDLMFSGVCEITPLVCENILFMISGWDFSNLNQTRLPVYAGHPESFSIRDLTHGLQVKNTGVFKKYDYGYADDNYYHYGQNTPPIYDLNKISLLGPKFMIYYGGKDLLVDPFDVEHYLLPNLNPELFYQKPVYLSHYTHLDFVWGINAHTDIYDDVVDALKKQNY</sequence>
<evidence type="ECO:0000313" key="10">
    <source>
        <dbReference type="Proteomes" id="UP001146793"/>
    </source>
</evidence>
<protein>
    <submittedName>
        <fullName evidence="9">Lysosomal acid lipase-related</fullName>
    </submittedName>
</protein>
<dbReference type="InterPro" id="IPR004827">
    <property type="entry name" value="bZIP"/>
</dbReference>
<gene>
    <name evidence="9" type="ORF">M0812_20173</name>
</gene>
<dbReference type="GO" id="GO:0016787">
    <property type="term" value="F:hydrolase activity"/>
    <property type="evidence" value="ECO:0007669"/>
    <property type="project" value="UniProtKB-KW"/>
</dbReference>
<feature type="region of interest" description="Disordered" evidence="7">
    <location>
        <begin position="114"/>
        <end position="175"/>
    </location>
</feature>
<dbReference type="SUPFAM" id="SSF57959">
    <property type="entry name" value="Leucine zipper domain"/>
    <property type="match status" value="1"/>
</dbReference>
<evidence type="ECO:0000313" key="9">
    <source>
        <dbReference type="EMBL" id="KAJ3434109.1"/>
    </source>
</evidence>
<dbReference type="Pfam" id="PF00170">
    <property type="entry name" value="bZIP_1"/>
    <property type="match status" value="1"/>
</dbReference>
<dbReference type="Gene3D" id="3.40.50.1820">
    <property type="entry name" value="alpha/beta hydrolase"/>
    <property type="match status" value="1"/>
</dbReference>
<evidence type="ECO:0000256" key="2">
    <source>
        <dbReference type="ARBA" id="ARBA00022729"/>
    </source>
</evidence>
<dbReference type="PROSITE" id="PS50217">
    <property type="entry name" value="BZIP"/>
    <property type="match status" value="1"/>
</dbReference>
<dbReference type="CDD" id="cd14686">
    <property type="entry name" value="bZIP"/>
    <property type="match status" value="1"/>
</dbReference>
<feature type="compositionally biased region" description="Basic and acidic residues" evidence="7">
    <location>
        <begin position="136"/>
        <end position="151"/>
    </location>
</feature>
<dbReference type="InterPro" id="IPR029058">
    <property type="entry name" value="AB_hydrolase_fold"/>
</dbReference>
<feature type="compositionally biased region" description="Polar residues" evidence="7">
    <location>
        <begin position="25"/>
        <end position="46"/>
    </location>
</feature>
<keyword evidence="4" id="KW-0442">Lipid degradation</keyword>
<keyword evidence="2" id="KW-0732">Signal</keyword>
<dbReference type="AlphaFoldDB" id="A0AAV7Z3C5"/>
<dbReference type="SMART" id="SM00338">
    <property type="entry name" value="BRLZ"/>
    <property type="match status" value="1"/>
</dbReference>
<comment type="caution">
    <text evidence="9">The sequence shown here is derived from an EMBL/GenBank/DDBJ whole genome shotgun (WGS) entry which is preliminary data.</text>
</comment>
<dbReference type="SUPFAM" id="SSF53474">
    <property type="entry name" value="alpha/beta-Hydrolases"/>
    <property type="match status" value="1"/>
</dbReference>
<accession>A0AAV7Z3C5</accession>
<evidence type="ECO:0000256" key="4">
    <source>
        <dbReference type="ARBA" id="ARBA00022963"/>
    </source>
</evidence>
<feature type="compositionally biased region" description="Basic residues" evidence="7">
    <location>
        <begin position="49"/>
        <end position="62"/>
    </location>
</feature>
<feature type="region of interest" description="Disordered" evidence="7">
    <location>
        <begin position="1"/>
        <end position="62"/>
    </location>
</feature>
<dbReference type="EMBL" id="JANTQA010000045">
    <property type="protein sequence ID" value="KAJ3434109.1"/>
    <property type="molecule type" value="Genomic_DNA"/>
</dbReference>
<dbReference type="Proteomes" id="UP001146793">
    <property type="component" value="Unassembled WGS sequence"/>
</dbReference>
<feature type="domain" description="BZIP" evidence="8">
    <location>
        <begin position="49"/>
        <end position="112"/>
    </location>
</feature>
<dbReference type="FunFam" id="3.40.50.1820:FF:000057">
    <property type="entry name" value="Lipase"/>
    <property type="match status" value="1"/>
</dbReference>